<dbReference type="AlphaFoldDB" id="A0A5J5CF14"/>
<accession>A0A5J5CF14</accession>
<protein>
    <recommendedName>
        <fullName evidence="2">Metallo-beta-lactamase domain-containing protein</fullName>
    </recommendedName>
</protein>
<comment type="caution">
    <text evidence="3">The sequence shown here is derived from an EMBL/GenBank/DDBJ whole genome shotgun (WGS) entry which is preliminary data.</text>
</comment>
<dbReference type="GO" id="GO:0070290">
    <property type="term" value="F:N-acylphosphatidylethanolamine-specific phospholipase D activity"/>
    <property type="evidence" value="ECO:0007669"/>
    <property type="project" value="TreeGrafter"/>
</dbReference>
<dbReference type="GO" id="GO:0070291">
    <property type="term" value="P:N-acylethanolamine metabolic process"/>
    <property type="evidence" value="ECO:0007669"/>
    <property type="project" value="TreeGrafter"/>
</dbReference>
<feature type="compositionally biased region" description="Low complexity" evidence="1">
    <location>
        <begin position="36"/>
        <end position="45"/>
    </location>
</feature>
<dbReference type="EMBL" id="VOFY01000023">
    <property type="protein sequence ID" value="KAA8580168.1"/>
    <property type="molecule type" value="Genomic_DNA"/>
</dbReference>
<dbReference type="Pfam" id="PF12706">
    <property type="entry name" value="Lactamase_B_2"/>
    <property type="match status" value="1"/>
</dbReference>
<keyword evidence="4" id="KW-1185">Reference proteome</keyword>
<evidence type="ECO:0000313" key="4">
    <source>
        <dbReference type="Proteomes" id="UP000327493"/>
    </source>
</evidence>
<dbReference type="Proteomes" id="UP000327493">
    <property type="component" value="Chromosome 23"/>
</dbReference>
<evidence type="ECO:0000313" key="3">
    <source>
        <dbReference type="EMBL" id="KAA8580168.1"/>
    </source>
</evidence>
<feature type="domain" description="Metallo-beta-lactamase" evidence="2">
    <location>
        <begin position="149"/>
        <end position="303"/>
    </location>
</feature>
<sequence>MEKPSSSGRAALEERKGLVGDGGVLRGAEGGEVNPQSQRKSSSSRSSRKSFRLDYRLEEEVTKSCQDKHGRWTNPWPTWRFPSYTTLLRFLLLDKNHSNIPTSKEALDSELPVMEPYFVQKPDLSDSGPGLRVTWLGHATVLVEMDGLNILTDPIFSQRASPFQCMGPKRYRGPPCNVDQLPRIDAVVISHSHYDHLDAGSVASLNARFGGELRWFVPLGLMDWLVKMDCENVMELDWWEENCVPGHDDVTFSLWGSWSILGPDHRFFFAGDTGYCTSFQEIGRRFGPFDLAAIPIGAYLPRFLLPGAAGSSQRGSGTEGTQAGILLHFASRGVSPYNFTGRRCLRLILSGAFHWPCV</sequence>
<dbReference type="PANTHER" id="PTHR15032">
    <property type="entry name" value="N-ACYL-PHOSPHATIDYLETHANOLAMINE-HYDROLYZING PHOSPHOLIPASE D"/>
    <property type="match status" value="1"/>
</dbReference>
<dbReference type="Gene3D" id="3.60.15.10">
    <property type="entry name" value="Ribonuclease Z/Hydroxyacylglutathione hydrolase-like"/>
    <property type="match status" value="1"/>
</dbReference>
<reference evidence="3 4" key="1">
    <citation type="submission" date="2019-08" db="EMBL/GenBank/DDBJ databases">
        <title>A chromosome-level genome assembly, high-density linkage maps, and genome scans reveal the genomic architecture of hybrid incompatibilities underlying speciation via character displacement in darters (Percidae: Etheostominae).</title>
        <authorList>
            <person name="Moran R.L."/>
            <person name="Catchen J.M."/>
            <person name="Fuller R.C."/>
        </authorList>
    </citation>
    <scope>NUCLEOTIDE SEQUENCE [LARGE SCALE GENOMIC DNA]</scope>
    <source>
        <strain evidence="3">EspeVRDwgs_2016</strain>
        <tissue evidence="3">Muscle</tissue>
    </source>
</reference>
<name>A0A5J5CF14_9PERO</name>
<dbReference type="PANTHER" id="PTHR15032:SF4">
    <property type="entry name" value="N-ACYL-PHOSPHATIDYLETHANOLAMINE-HYDROLYZING PHOSPHOLIPASE D"/>
    <property type="match status" value="1"/>
</dbReference>
<feature type="compositionally biased region" description="Gly residues" evidence="1">
    <location>
        <begin position="19"/>
        <end position="30"/>
    </location>
</feature>
<dbReference type="GO" id="GO:0005737">
    <property type="term" value="C:cytoplasm"/>
    <property type="evidence" value="ECO:0007669"/>
    <property type="project" value="TreeGrafter"/>
</dbReference>
<feature type="region of interest" description="Disordered" evidence="1">
    <location>
        <begin position="1"/>
        <end position="48"/>
    </location>
</feature>
<proteinExistence type="predicted"/>
<organism evidence="3 4">
    <name type="scientific">Etheostoma spectabile</name>
    <name type="common">orangethroat darter</name>
    <dbReference type="NCBI Taxonomy" id="54343"/>
    <lineage>
        <taxon>Eukaryota</taxon>
        <taxon>Metazoa</taxon>
        <taxon>Chordata</taxon>
        <taxon>Craniata</taxon>
        <taxon>Vertebrata</taxon>
        <taxon>Euteleostomi</taxon>
        <taxon>Actinopterygii</taxon>
        <taxon>Neopterygii</taxon>
        <taxon>Teleostei</taxon>
        <taxon>Neoteleostei</taxon>
        <taxon>Acanthomorphata</taxon>
        <taxon>Eupercaria</taxon>
        <taxon>Perciformes</taxon>
        <taxon>Percoidei</taxon>
        <taxon>Percidae</taxon>
        <taxon>Etheostomatinae</taxon>
        <taxon>Etheostoma</taxon>
    </lineage>
</organism>
<dbReference type="SUPFAM" id="SSF56281">
    <property type="entry name" value="Metallo-hydrolase/oxidoreductase"/>
    <property type="match status" value="1"/>
</dbReference>
<dbReference type="GO" id="GO:0070292">
    <property type="term" value="P:N-acylphosphatidylethanolamine metabolic process"/>
    <property type="evidence" value="ECO:0007669"/>
    <property type="project" value="TreeGrafter"/>
</dbReference>
<dbReference type="InterPro" id="IPR036866">
    <property type="entry name" value="RibonucZ/Hydroxyglut_hydro"/>
</dbReference>
<gene>
    <name evidence="3" type="ORF">FQN60_005703</name>
</gene>
<evidence type="ECO:0000256" key="1">
    <source>
        <dbReference type="SAM" id="MobiDB-lite"/>
    </source>
</evidence>
<dbReference type="InterPro" id="IPR001279">
    <property type="entry name" value="Metallo-B-lactamas"/>
</dbReference>
<evidence type="ECO:0000259" key="2">
    <source>
        <dbReference type="Pfam" id="PF12706"/>
    </source>
</evidence>